<keyword evidence="2" id="KW-0645">Protease</keyword>
<evidence type="ECO:0000313" key="2">
    <source>
        <dbReference type="EMBL" id="KAA3477783.1"/>
    </source>
</evidence>
<evidence type="ECO:0000256" key="1">
    <source>
        <dbReference type="SAM" id="MobiDB-lite"/>
    </source>
</evidence>
<comment type="caution">
    <text evidence="2">The sequence shown here is derived from an EMBL/GenBank/DDBJ whole genome shotgun (WGS) entry which is preliminary data.</text>
</comment>
<proteinExistence type="predicted"/>
<dbReference type="GO" id="GO:0008233">
    <property type="term" value="F:peptidase activity"/>
    <property type="evidence" value="ECO:0007669"/>
    <property type="project" value="UniProtKB-KW"/>
</dbReference>
<dbReference type="GO" id="GO:0006508">
    <property type="term" value="P:proteolysis"/>
    <property type="evidence" value="ECO:0007669"/>
    <property type="project" value="UniProtKB-KW"/>
</dbReference>
<name>A0A5B6W8Y5_9ROSI</name>
<organism evidence="2 3">
    <name type="scientific">Gossypium australe</name>
    <dbReference type="NCBI Taxonomy" id="47621"/>
    <lineage>
        <taxon>Eukaryota</taxon>
        <taxon>Viridiplantae</taxon>
        <taxon>Streptophyta</taxon>
        <taxon>Embryophyta</taxon>
        <taxon>Tracheophyta</taxon>
        <taxon>Spermatophyta</taxon>
        <taxon>Magnoliopsida</taxon>
        <taxon>eudicotyledons</taxon>
        <taxon>Gunneridae</taxon>
        <taxon>Pentapetalae</taxon>
        <taxon>rosids</taxon>
        <taxon>malvids</taxon>
        <taxon>Malvales</taxon>
        <taxon>Malvaceae</taxon>
        <taxon>Malvoideae</taxon>
        <taxon>Gossypium</taxon>
    </lineage>
</organism>
<feature type="compositionally biased region" description="Low complexity" evidence="1">
    <location>
        <begin position="92"/>
        <end position="101"/>
    </location>
</feature>
<evidence type="ECO:0000313" key="3">
    <source>
        <dbReference type="Proteomes" id="UP000325315"/>
    </source>
</evidence>
<reference evidence="2" key="1">
    <citation type="submission" date="2019-08" db="EMBL/GenBank/DDBJ databases">
        <authorList>
            <person name="Liu F."/>
        </authorList>
    </citation>
    <scope>NUCLEOTIDE SEQUENCE [LARGE SCALE GENOMIC DNA]</scope>
    <source>
        <strain evidence="2">PA1801</strain>
        <tissue evidence="2">Leaf</tissue>
    </source>
</reference>
<keyword evidence="3" id="KW-1185">Reference proteome</keyword>
<keyword evidence="2" id="KW-0067">ATP-binding</keyword>
<feature type="compositionally biased region" description="Low complexity" evidence="1">
    <location>
        <begin position="64"/>
        <end position="81"/>
    </location>
</feature>
<accession>A0A5B6W8Y5</accession>
<keyword evidence="2" id="KW-0547">Nucleotide-binding</keyword>
<dbReference type="EMBL" id="SMMG02000004">
    <property type="protein sequence ID" value="KAA3477783.1"/>
    <property type="molecule type" value="Genomic_DNA"/>
</dbReference>
<dbReference type="GO" id="GO:0005524">
    <property type="term" value="F:ATP binding"/>
    <property type="evidence" value="ECO:0007669"/>
    <property type="project" value="UniProtKB-KW"/>
</dbReference>
<dbReference type="Proteomes" id="UP000325315">
    <property type="component" value="Unassembled WGS sequence"/>
</dbReference>
<protein>
    <submittedName>
        <fullName evidence="2">ATP-dependent Clp protease ATP-binding subunit clpA CD4A, chloroplastic</fullName>
    </submittedName>
</protein>
<feature type="compositionally biased region" description="Basic and acidic residues" evidence="1">
    <location>
        <begin position="1"/>
        <end position="26"/>
    </location>
</feature>
<sequence>MVLADRTYKAEELSKEKKQAEREARVSSKRIMSKSQSSASKKLKNYYDRVTTSMGYSGKERGSQRSNPRSSSPSVTSVGSVERVEKEIEQAPKPSSPVSRGRPPRHPDNVSGSRGTTRDTTVKFEA</sequence>
<feature type="compositionally biased region" description="Basic and acidic residues" evidence="1">
    <location>
        <begin position="116"/>
        <end position="126"/>
    </location>
</feature>
<dbReference type="AlphaFoldDB" id="A0A5B6W8Y5"/>
<feature type="region of interest" description="Disordered" evidence="1">
    <location>
        <begin position="1"/>
        <end position="126"/>
    </location>
</feature>
<gene>
    <name evidence="2" type="ORF">EPI10_011645</name>
</gene>
<keyword evidence="2" id="KW-0378">Hydrolase</keyword>